<comment type="subcellular location">
    <subcellularLocation>
        <location evidence="1">Membrane</location>
        <topology evidence="1">Multi-pass membrane protein</topology>
    </subcellularLocation>
</comment>
<dbReference type="EMBL" id="MU860733">
    <property type="protein sequence ID" value="KAK4232977.1"/>
    <property type="molecule type" value="Genomic_DNA"/>
</dbReference>
<dbReference type="PANTHER" id="PTHR33048:SF129">
    <property type="entry name" value="INTEGRAL MEMBRANE PROTEIN-RELATED"/>
    <property type="match status" value="1"/>
</dbReference>
<sequence>MGNWEVTLTRLPAQLFDAVSYALLLVAARYGVGRHNFYVPPEDEVQAEKWLFLSQPPFPWSLAFSKVSIAWMLLRIQREKRWWTWCMYTLMVVAVGVAIVSNIFQFTLCKPLHGFNTDPSVVCEDPEIGQVSIYVTSALTIVRDVALSLAPLAFIVHIQRPLREKIALTFVMGLGVFASSASIAKTFVVGSYGKTGDTLMDTVALTTWSITEAQLAIIAACIPTLKRLFERILRRMGLISSQGSATRSRTGYTKHDDGTSRTRGGYYSQHHAESHSLSALRSQRGDLKASAVLTNVETSSLDSGEMPIMSASHKESIGDFESVKSPTLSTREDSGIYFKTAIWAGDGHGRDRTSAGAGGIQMETTVSVRTQPSRKGRGADAV</sequence>
<feature type="transmembrane region" description="Helical" evidence="7">
    <location>
        <begin position="166"/>
        <end position="184"/>
    </location>
</feature>
<feature type="domain" description="Rhodopsin" evidence="8">
    <location>
        <begin position="18"/>
        <end position="231"/>
    </location>
</feature>
<evidence type="ECO:0000313" key="10">
    <source>
        <dbReference type="Proteomes" id="UP001303760"/>
    </source>
</evidence>
<name>A0AAN7C0Q1_9PEZI</name>
<feature type="transmembrane region" description="Helical" evidence="7">
    <location>
        <begin position="86"/>
        <end position="108"/>
    </location>
</feature>
<dbReference type="InterPro" id="IPR049326">
    <property type="entry name" value="Rhodopsin_dom_fungi"/>
</dbReference>
<proteinExistence type="inferred from homology"/>
<feature type="transmembrane region" description="Helical" evidence="7">
    <location>
        <begin position="128"/>
        <end position="154"/>
    </location>
</feature>
<reference evidence="9" key="1">
    <citation type="journal article" date="2023" name="Mol. Phylogenet. Evol.">
        <title>Genome-scale phylogeny and comparative genomics of the fungal order Sordariales.</title>
        <authorList>
            <person name="Hensen N."/>
            <person name="Bonometti L."/>
            <person name="Westerberg I."/>
            <person name="Brannstrom I.O."/>
            <person name="Guillou S."/>
            <person name="Cros-Aarteil S."/>
            <person name="Calhoun S."/>
            <person name="Haridas S."/>
            <person name="Kuo A."/>
            <person name="Mondo S."/>
            <person name="Pangilinan J."/>
            <person name="Riley R."/>
            <person name="LaButti K."/>
            <person name="Andreopoulos B."/>
            <person name="Lipzen A."/>
            <person name="Chen C."/>
            <person name="Yan M."/>
            <person name="Daum C."/>
            <person name="Ng V."/>
            <person name="Clum A."/>
            <person name="Steindorff A."/>
            <person name="Ohm R.A."/>
            <person name="Martin F."/>
            <person name="Silar P."/>
            <person name="Natvig D.O."/>
            <person name="Lalanne C."/>
            <person name="Gautier V."/>
            <person name="Ament-Velasquez S.L."/>
            <person name="Kruys A."/>
            <person name="Hutchinson M.I."/>
            <person name="Powell A.J."/>
            <person name="Barry K."/>
            <person name="Miller A.N."/>
            <person name="Grigoriev I.V."/>
            <person name="Debuchy R."/>
            <person name="Gladieux P."/>
            <person name="Hiltunen Thoren M."/>
            <person name="Johannesson H."/>
        </authorList>
    </citation>
    <scope>NUCLEOTIDE SEQUENCE</scope>
    <source>
        <strain evidence="9">CBS 532.94</strain>
    </source>
</reference>
<evidence type="ECO:0000256" key="5">
    <source>
        <dbReference type="ARBA" id="ARBA00038359"/>
    </source>
</evidence>
<dbReference type="PANTHER" id="PTHR33048">
    <property type="entry name" value="PTH11-LIKE INTEGRAL MEMBRANE PROTEIN (AFU_ORTHOLOGUE AFUA_5G11245)"/>
    <property type="match status" value="1"/>
</dbReference>
<evidence type="ECO:0000256" key="4">
    <source>
        <dbReference type="ARBA" id="ARBA00023136"/>
    </source>
</evidence>
<keyword evidence="10" id="KW-1185">Reference proteome</keyword>
<dbReference type="Pfam" id="PF20684">
    <property type="entry name" value="Fung_rhodopsin"/>
    <property type="match status" value="1"/>
</dbReference>
<dbReference type="InterPro" id="IPR052337">
    <property type="entry name" value="SAT4-like"/>
</dbReference>
<feature type="region of interest" description="Disordered" evidence="6">
    <location>
        <begin position="349"/>
        <end position="382"/>
    </location>
</feature>
<evidence type="ECO:0000256" key="1">
    <source>
        <dbReference type="ARBA" id="ARBA00004141"/>
    </source>
</evidence>
<gene>
    <name evidence="9" type="ORF">C8A03DRAFT_19851</name>
</gene>
<evidence type="ECO:0000256" key="3">
    <source>
        <dbReference type="ARBA" id="ARBA00022989"/>
    </source>
</evidence>
<dbReference type="GO" id="GO:0016020">
    <property type="term" value="C:membrane"/>
    <property type="evidence" value="ECO:0007669"/>
    <property type="project" value="UniProtKB-SubCell"/>
</dbReference>
<evidence type="ECO:0000256" key="7">
    <source>
        <dbReference type="SAM" id="Phobius"/>
    </source>
</evidence>
<organism evidence="9 10">
    <name type="scientific">Achaetomium macrosporum</name>
    <dbReference type="NCBI Taxonomy" id="79813"/>
    <lineage>
        <taxon>Eukaryota</taxon>
        <taxon>Fungi</taxon>
        <taxon>Dikarya</taxon>
        <taxon>Ascomycota</taxon>
        <taxon>Pezizomycotina</taxon>
        <taxon>Sordariomycetes</taxon>
        <taxon>Sordariomycetidae</taxon>
        <taxon>Sordariales</taxon>
        <taxon>Chaetomiaceae</taxon>
        <taxon>Achaetomium</taxon>
    </lineage>
</organism>
<evidence type="ECO:0000256" key="6">
    <source>
        <dbReference type="SAM" id="MobiDB-lite"/>
    </source>
</evidence>
<dbReference type="Proteomes" id="UP001303760">
    <property type="component" value="Unassembled WGS sequence"/>
</dbReference>
<dbReference type="AlphaFoldDB" id="A0AAN7C0Q1"/>
<keyword evidence="3 7" id="KW-1133">Transmembrane helix</keyword>
<accession>A0AAN7C0Q1</accession>
<feature type="transmembrane region" description="Helical" evidence="7">
    <location>
        <begin position="204"/>
        <end position="225"/>
    </location>
</feature>
<feature type="region of interest" description="Disordered" evidence="6">
    <location>
        <begin position="246"/>
        <end position="268"/>
    </location>
</feature>
<evidence type="ECO:0000259" key="8">
    <source>
        <dbReference type="Pfam" id="PF20684"/>
    </source>
</evidence>
<comment type="similarity">
    <text evidence="5">Belongs to the SAT4 family.</text>
</comment>
<evidence type="ECO:0000313" key="9">
    <source>
        <dbReference type="EMBL" id="KAK4232977.1"/>
    </source>
</evidence>
<reference evidence="9" key="2">
    <citation type="submission" date="2023-05" db="EMBL/GenBank/DDBJ databases">
        <authorList>
            <consortium name="Lawrence Berkeley National Laboratory"/>
            <person name="Steindorff A."/>
            <person name="Hensen N."/>
            <person name="Bonometti L."/>
            <person name="Westerberg I."/>
            <person name="Brannstrom I.O."/>
            <person name="Guillou S."/>
            <person name="Cros-Aarteil S."/>
            <person name="Calhoun S."/>
            <person name="Haridas S."/>
            <person name="Kuo A."/>
            <person name="Mondo S."/>
            <person name="Pangilinan J."/>
            <person name="Riley R."/>
            <person name="Labutti K."/>
            <person name="Andreopoulos B."/>
            <person name="Lipzen A."/>
            <person name="Chen C."/>
            <person name="Yanf M."/>
            <person name="Daum C."/>
            <person name="Ng V."/>
            <person name="Clum A."/>
            <person name="Ohm R."/>
            <person name="Martin F."/>
            <person name="Silar P."/>
            <person name="Natvig D."/>
            <person name="Lalanne C."/>
            <person name="Gautier V."/>
            <person name="Ament-Velasquez S.L."/>
            <person name="Kruys A."/>
            <person name="Hutchinson M.I."/>
            <person name="Powell A.J."/>
            <person name="Barry K."/>
            <person name="Miller A.N."/>
            <person name="Grigoriev I.V."/>
            <person name="Debuchy R."/>
            <person name="Gladieux P."/>
            <person name="Thoren M.H."/>
            <person name="Johannesson H."/>
        </authorList>
    </citation>
    <scope>NUCLEOTIDE SEQUENCE</scope>
    <source>
        <strain evidence="9">CBS 532.94</strain>
    </source>
</reference>
<protein>
    <recommendedName>
        <fullName evidence="8">Rhodopsin domain-containing protein</fullName>
    </recommendedName>
</protein>
<feature type="compositionally biased region" description="Polar residues" evidence="6">
    <location>
        <begin position="362"/>
        <end position="373"/>
    </location>
</feature>
<comment type="caution">
    <text evidence="9">The sequence shown here is derived from an EMBL/GenBank/DDBJ whole genome shotgun (WGS) entry which is preliminary data.</text>
</comment>
<evidence type="ECO:0000256" key="2">
    <source>
        <dbReference type="ARBA" id="ARBA00022692"/>
    </source>
</evidence>
<keyword evidence="4 7" id="KW-0472">Membrane</keyword>
<keyword evidence="2 7" id="KW-0812">Transmembrane</keyword>